<dbReference type="InterPro" id="IPR000182">
    <property type="entry name" value="GNAT_dom"/>
</dbReference>
<keyword evidence="3" id="KW-1185">Reference proteome</keyword>
<dbReference type="SUPFAM" id="SSF55729">
    <property type="entry name" value="Acyl-CoA N-acyltransferases (Nat)"/>
    <property type="match status" value="1"/>
</dbReference>
<comment type="caution">
    <text evidence="2">The sequence shown here is derived from an EMBL/GenBank/DDBJ whole genome shotgun (WGS) entry which is preliminary data.</text>
</comment>
<name>A0A401GBJ9_9APHY</name>
<protein>
    <submittedName>
        <fullName evidence="2">Acyl-CoA N-acyltransferase</fullName>
    </submittedName>
</protein>
<dbReference type="Proteomes" id="UP000287166">
    <property type="component" value="Unassembled WGS sequence"/>
</dbReference>
<dbReference type="PANTHER" id="PTHR13170:SF16">
    <property type="entry name" value="PROTEIN O-GLCNACASE"/>
    <property type="match status" value="1"/>
</dbReference>
<dbReference type="RefSeq" id="XP_027610445.1">
    <property type="nucleotide sequence ID" value="XM_027754644.1"/>
</dbReference>
<evidence type="ECO:0000313" key="2">
    <source>
        <dbReference type="EMBL" id="GBE79532.1"/>
    </source>
</evidence>
<reference evidence="2 3" key="1">
    <citation type="journal article" date="2018" name="Sci. Rep.">
        <title>Genome sequence of the cauliflower mushroom Sparassis crispa (Hanabiratake) and its association with beneficial usage.</title>
        <authorList>
            <person name="Kiyama R."/>
            <person name="Furutani Y."/>
            <person name="Kawaguchi K."/>
            <person name="Nakanishi T."/>
        </authorList>
    </citation>
    <scope>NUCLEOTIDE SEQUENCE [LARGE SCALE GENOMIC DNA]</scope>
</reference>
<dbReference type="GeneID" id="38776449"/>
<dbReference type="AlphaFoldDB" id="A0A401GBJ9"/>
<dbReference type="GO" id="GO:0016747">
    <property type="term" value="F:acyltransferase activity, transferring groups other than amino-acyl groups"/>
    <property type="evidence" value="ECO:0007669"/>
    <property type="project" value="InterPro"/>
</dbReference>
<dbReference type="PROSITE" id="PS51186">
    <property type="entry name" value="GNAT"/>
    <property type="match status" value="1"/>
</dbReference>
<accession>A0A401GBJ9</accession>
<feature type="domain" description="N-acetyltransferase" evidence="1">
    <location>
        <begin position="84"/>
        <end position="219"/>
    </location>
</feature>
<dbReference type="PANTHER" id="PTHR13170">
    <property type="entry name" value="O-GLCNACASE"/>
    <property type="match status" value="1"/>
</dbReference>
<dbReference type="CDD" id="cd04301">
    <property type="entry name" value="NAT_SF"/>
    <property type="match status" value="1"/>
</dbReference>
<dbReference type="STRING" id="139825.A0A401GBJ9"/>
<dbReference type="Pfam" id="PF00583">
    <property type="entry name" value="Acetyltransf_1"/>
    <property type="match status" value="1"/>
</dbReference>
<evidence type="ECO:0000259" key="1">
    <source>
        <dbReference type="PROSITE" id="PS51186"/>
    </source>
</evidence>
<proteinExistence type="predicted"/>
<evidence type="ECO:0000313" key="3">
    <source>
        <dbReference type="Proteomes" id="UP000287166"/>
    </source>
</evidence>
<sequence>MANLGSTPSNVYIRPVSTVDSPALSRICLLTGDAGVSAEPLHNFPELLGLVYAEPYAQLSPTFGFVMVDRTKDDAVVGYVLGTPDTRAFEARANAEWYPRVRAKYANPPAHPHDPSLRPAKEADARYVHLLHNPPRASVEAVTFSPAHLHIDILPEYQRQGWGRRLIARAVRYLREQNGLDCLWLGLDPRNVGAKLFYERLGFKVLDGAPAGTMGLIFEDFNGEDRV</sequence>
<dbReference type="EMBL" id="BFAD01000002">
    <property type="protein sequence ID" value="GBE79532.1"/>
    <property type="molecule type" value="Genomic_DNA"/>
</dbReference>
<dbReference type="InParanoid" id="A0A401GBJ9"/>
<gene>
    <name evidence="2" type="ORF">SCP_0207320</name>
</gene>
<dbReference type="OrthoDB" id="9975416at2759"/>
<organism evidence="2 3">
    <name type="scientific">Sparassis crispa</name>
    <dbReference type="NCBI Taxonomy" id="139825"/>
    <lineage>
        <taxon>Eukaryota</taxon>
        <taxon>Fungi</taxon>
        <taxon>Dikarya</taxon>
        <taxon>Basidiomycota</taxon>
        <taxon>Agaricomycotina</taxon>
        <taxon>Agaricomycetes</taxon>
        <taxon>Polyporales</taxon>
        <taxon>Sparassidaceae</taxon>
        <taxon>Sparassis</taxon>
    </lineage>
</organism>
<dbReference type="InterPro" id="IPR051822">
    <property type="entry name" value="Glycosyl_Hydrolase_84"/>
</dbReference>
<dbReference type="Gene3D" id="3.40.630.30">
    <property type="match status" value="1"/>
</dbReference>
<keyword evidence="2" id="KW-0012">Acyltransferase</keyword>
<dbReference type="InterPro" id="IPR016181">
    <property type="entry name" value="Acyl_CoA_acyltransferase"/>
</dbReference>
<keyword evidence="2" id="KW-0808">Transferase</keyword>